<accession>L8WXD6</accession>
<dbReference type="Proteomes" id="UP000011668">
    <property type="component" value="Unassembled WGS sequence"/>
</dbReference>
<proteinExistence type="predicted"/>
<dbReference type="AlphaFoldDB" id="L8WXD6"/>
<organism evidence="1 2">
    <name type="scientific">Thanatephorus cucumeris (strain AG1-IA)</name>
    <name type="common">Rice sheath blight fungus</name>
    <name type="synonym">Rhizoctonia solani</name>
    <dbReference type="NCBI Taxonomy" id="983506"/>
    <lineage>
        <taxon>Eukaryota</taxon>
        <taxon>Fungi</taxon>
        <taxon>Dikarya</taxon>
        <taxon>Basidiomycota</taxon>
        <taxon>Agaricomycotina</taxon>
        <taxon>Agaricomycetes</taxon>
        <taxon>Cantharellales</taxon>
        <taxon>Ceratobasidiaceae</taxon>
        <taxon>Rhizoctonia</taxon>
        <taxon>Rhizoctonia solani AG-1</taxon>
    </lineage>
</organism>
<evidence type="ECO:0000313" key="1">
    <source>
        <dbReference type="EMBL" id="ELU41019.1"/>
    </source>
</evidence>
<sequence>MKALLQHCLHPATLLSSEMHGHNSERTPRPVRAAVCPDTSSIISIVSQMGSVARTSYLSFVEVQQFGPP</sequence>
<name>L8WXD6_THACA</name>
<comment type="caution">
    <text evidence="1">The sequence shown here is derived from an EMBL/GenBank/DDBJ whole genome shotgun (WGS) entry which is preliminary data.</text>
</comment>
<keyword evidence="2" id="KW-1185">Reference proteome</keyword>
<dbReference type="EMBL" id="AFRT01001222">
    <property type="protein sequence ID" value="ELU41019.1"/>
    <property type="molecule type" value="Genomic_DNA"/>
</dbReference>
<reference evidence="1 2" key="1">
    <citation type="journal article" date="2013" name="Nat. Commun.">
        <title>The evolution and pathogenic mechanisms of the rice sheath blight pathogen.</title>
        <authorList>
            <person name="Zheng A."/>
            <person name="Lin R."/>
            <person name="Xu L."/>
            <person name="Qin P."/>
            <person name="Tang C."/>
            <person name="Ai P."/>
            <person name="Zhang D."/>
            <person name="Liu Y."/>
            <person name="Sun Z."/>
            <person name="Feng H."/>
            <person name="Wang Y."/>
            <person name="Chen Y."/>
            <person name="Liang X."/>
            <person name="Fu R."/>
            <person name="Li Q."/>
            <person name="Zhang J."/>
            <person name="Yu X."/>
            <person name="Xie Z."/>
            <person name="Ding L."/>
            <person name="Guan P."/>
            <person name="Tang J."/>
            <person name="Liang Y."/>
            <person name="Wang S."/>
            <person name="Deng Q."/>
            <person name="Li S."/>
            <person name="Zhu J."/>
            <person name="Wang L."/>
            <person name="Liu H."/>
            <person name="Li P."/>
        </authorList>
    </citation>
    <scope>NUCLEOTIDE SEQUENCE [LARGE SCALE GENOMIC DNA]</scope>
    <source>
        <strain evidence="2">AG-1 IA</strain>
    </source>
</reference>
<gene>
    <name evidence="1" type="ORF">AG1IA_04953</name>
</gene>
<dbReference type="HOGENOM" id="CLU_2777655_0_0_1"/>
<evidence type="ECO:0000313" key="2">
    <source>
        <dbReference type="Proteomes" id="UP000011668"/>
    </source>
</evidence>
<protein>
    <submittedName>
        <fullName evidence="1">Uncharacterized protein</fullName>
    </submittedName>
</protein>